<keyword evidence="1" id="KW-1133">Transmembrane helix</keyword>
<feature type="transmembrane region" description="Helical" evidence="1">
    <location>
        <begin position="35"/>
        <end position="56"/>
    </location>
</feature>
<evidence type="ECO:0000256" key="1">
    <source>
        <dbReference type="SAM" id="Phobius"/>
    </source>
</evidence>
<comment type="caution">
    <text evidence="2">The sequence shown here is derived from an EMBL/GenBank/DDBJ whole genome shotgun (WGS) entry which is preliminary data.</text>
</comment>
<dbReference type="EMBL" id="CATOUU010000276">
    <property type="protein sequence ID" value="CAI9923028.1"/>
    <property type="molecule type" value="Genomic_DNA"/>
</dbReference>
<keyword evidence="1" id="KW-0472">Membrane</keyword>
<evidence type="ECO:0000313" key="2">
    <source>
        <dbReference type="EMBL" id="CAI9923028.1"/>
    </source>
</evidence>
<dbReference type="EMBL" id="CAXDID020000431">
    <property type="protein sequence ID" value="CAL6090766.1"/>
    <property type="molecule type" value="Genomic_DNA"/>
</dbReference>
<protein>
    <submittedName>
        <fullName evidence="3">Hypothetical_protein</fullName>
    </submittedName>
</protein>
<dbReference type="AlphaFoldDB" id="A0AA86NPW8"/>
<evidence type="ECO:0000313" key="4">
    <source>
        <dbReference type="Proteomes" id="UP001642409"/>
    </source>
</evidence>
<keyword evidence="4" id="KW-1185">Reference proteome</keyword>
<reference evidence="2" key="1">
    <citation type="submission" date="2023-06" db="EMBL/GenBank/DDBJ databases">
        <authorList>
            <person name="Kurt Z."/>
        </authorList>
    </citation>
    <scope>NUCLEOTIDE SEQUENCE</scope>
</reference>
<keyword evidence="1" id="KW-0812">Transmembrane</keyword>
<reference evidence="3 4" key="2">
    <citation type="submission" date="2024-07" db="EMBL/GenBank/DDBJ databases">
        <authorList>
            <person name="Akdeniz Z."/>
        </authorList>
    </citation>
    <scope>NUCLEOTIDE SEQUENCE [LARGE SCALE GENOMIC DNA]</scope>
</reference>
<dbReference type="Proteomes" id="UP001642409">
    <property type="component" value="Unassembled WGS sequence"/>
</dbReference>
<evidence type="ECO:0000313" key="3">
    <source>
        <dbReference type="EMBL" id="CAL6090766.1"/>
    </source>
</evidence>
<accession>A0AA86NPW8</accession>
<sequence>MFTVNTCKHNSSKQFLSDVALQIQRFIISQIFEYTLFYFLLFLQYFLVFLYIQIFIPPQTHTKSKCPALPPLISHQLVNSSKFINRAQPKLQSCISTYPVLISNPNCSQDFQIKQEDNIQVEPEIELEVDLSVTIQSFNNVTRFQILSQMIKENQNGLRSQIQKLEDLDIILNAHKTGIEDVKRKQTESILNLK</sequence>
<proteinExistence type="predicted"/>
<name>A0AA86NPW8_9EUKA</name>
<organism evidence="2">
    <name type="scientific">Hexamita inflata</name>
    <dbReference type="NCBI Taxonomy" id="28002"/>
    <lineage>
        <taxon>Eukaryota</taxon>
        <taxon>Metamonada</taxon>
        <taxon>Diplomonadida</taxon>
        <taxon>Hexamitidae</taxon>
        <taxon>Hexamitinae</taxon>
        <taxon>Hexamita</taxon>
    </lineage>
</organism>
<gene>
    <name evidence="2" type="ORF">HINF_LOCUS10673</name>
    <name evidence="3" type="ORF">HINF_LOCUS65463</name>
</gene>